<reference evidence="1 2" key="1">
    <citation type="journal article" date="2021" name="Nat. Commun.">
        <title>Genetic determinants of endophytism in the Arabidopsis root mycobiome.</title>
        <authorList>
            <person name="Mesny F."/>
            <person name="Miyauchi S."/>
            <person name="Thiergart T."/>
            <person name="Pickel B."/>
            <person name="Atanasova L."/>
            <person name="Karlsson M."/>
            <person name="Huettel B."/>
            <person name="Barry K.W."/>
            <person name="Haridas S."/>
            <person name="Chen C."/>
            <person name="Bauer D."/>
            <person name="Andreopoulos W."/>
            <person name="Pangilinan J."/>
            <person name="LaButti K."/>
            <person name="Riley R."/>
            <person name="Lipzen A."/>
            <person name="Clum A."/>
            <person name="Drula E."/>
            <person name="Henrissat B."/>
            <person name="Kohler A."/>
            <person name="Grigoriev I.V."/>
            <person name="Martin F.M."/>
            <person name="Hacquard S."/>
        </authorList>
    </citation>
    <scope>NUCLEOTIDE SEQUENCE [LARGE SCALE GENOMIC DNA]</scope>
    <source>
        <strain evidence="1 2">MPI-CAGE-CH-0241</strain>
    </source>
</reference>
<evidence type="ECO:0000313" key="1">
    <source>
        <dbReference type="EMBL" id="KAH6897311.1"/>
    </source>
</evidence>
<comment type="caution">
    <text evidence="1">The sequence shown here is derived from an EMBL/GenBank/DDBJ whole genome shotgun (WGS) entry which is preliminary data.</text>
</comment>
<protein>
    <recommendedName>
        <fullName evidence="3">ADF-H domain-containing protein</fullName>
    </recommendedName>
</protein>
<accession>A0A9P8WGZ7</accession>
<gene>
    <name evidence="1" type="ORF">B0T10DRAFT_476582</name>
</gene>
<dbReference type="EMBL" id="JAGPYM010000003">
    <property type="protein sequence ID" value="KAH6897311.1"/>
    <property type="molecule type" value="Genomic_DNA"/>
</dbReference>
<evidence type="ECO:0000313" key="2">
    <source>
        <dbReference type="Proteomes" id="UP000777438"/>
    </source>
</evidence>
<sequence>MSTESTARKTVTVGGSREPWLVDDRAKTALRELQDGELLQLTVDYSEGEIQYVKSCKQVAPDSVGGYFAAPSPQTFSFYRYPGSGAVILIWTRYHLASSTKRTHLQNGLRRDLASTAEREGIKAVHMLQVSSQKDITGDCLRQAISSSATEATMNLE</sequence>
<dbReference type="Proteomes" id="UP000777438">
    <property type="component" value="Unassembled WGS sequence"/>
</dbReference>
<evidence type="ECO:0008006" key="3">
    <source>
        <dbReference type="Google" id="ProtNLM"/>
    </source>
</evidence>
<keyword evidence="2" id="KW-1185">Reference proteome</keyword>
<organism evidence="1 2">
    <name type="scientific">Thelonectria olida</name>
    <dbReference type="NCBI Taxonomy" id="1576542"/>
    <lineage>
        <taxon>Eukaryota</taxon>
        <taxon>Fungi</taxon>
        <taxon>Dikarya</taxon>
        <taxon>Ascomycota</taxon>
        <taxon>Pezizomycotina</taxon>
        <taxon>Sordariomycetes</taxon>
        <taxon>Hypocreomycetidae</taxon>
        <taxon>Hypocreales</taxon>
        <taxon>Nectriaceae</taxon>
        <taxon>Thelonectria</taxon>
    </lineage>
</organism>
<name>A0A9P8WGZ7_9HYPO</name>
<dbReference type="OrthoDB" id="10006997at2759"/>
<dbReference type="AlphaFoldDB" id="A0A9P8WGZ7"/>
<proteinExistence type="predicted"/>